<evidence type="ECO:0000313" key="2">
    <source>
        <dbReference type="Proteomes" id="UP000614601"/>
    </source>
</evidence>
<gene>
    <name evidence="1" type="ORF">BOKJ2_LOCUS485</name>
</gene>
<comment type="caution">
    <text evidence="1">The sequence shown here is derived from an EMBL/GenBank/DDBJ whole genome shotgun (WGS) entry which is preliminary data.</text>
</comment>
<organism evidence="1 2">
    <name type="scientific">Bursaphelenchus okinawaensis</name>
    <dbReference type="NCBI Taxonomy" id="465554"/>
    <lineage>
        <taxon>Eukaryota</taxon>
        <taxon>Metazoa</taxon>
        <taxon>Ecdysozoa</taxon>
        <taxon>Nematoda</taxon>
        <taxon>Chromadorea</taxon>
        <taxon>Rhabditida</taxon>
        <taxon>Tylenchina</taxon>
        <taxon>Tylenchomorpha</taxon>
        <taxon>Aphelenchoidea</taxon>
        <taxon>Aphelenchoididae</taxon>
        <taxon>Bursaphelenchus</taxon>
    </lineage>
</organism>
<dbReference type="Proteomes" id="UP000614601">
    <property type="component" value="Unassembled WGS sequence"/>
</dbReference>
<reference evidence="1" key="1">
    <citation type="submission" date="2020-09" db="EMBL/GenBank/DDBJ databases">
        <authorList>
            <person name="Kikuchi T."/>
        </authorList>
    </citation>
    <scope>NUCLEOTIDE SEQUENCE</scope>
    <source>
        <strain evidence="1">SH1</strain>
    </source>
</reference>
<name>A0A811JR66_9BILA</name>
<proteinExistence type="predicted"/>
<dbReference type="Proteomes" id="UP000783686">
    <property type="component" value="Unassembled WGS sequence"/>
</dbReference>
<keyword evidence="2" id="KW-1185">Reference proteome</keyword>
<sequence>MSMICDFSDSESLTEFRYLLGHPPTPRRVSNLSRSRHESKLSDAGRSFLRHTYRLCRKFMRAVFKATACLLCINVDVVEYG</sequence>
<evidence type="ECO:0000313" key="1">
    <source>
        <dbReference type="EMBL" id="CAD5205801.1"/>
    </source>
</evidence>
<dbReference type="EMBL" id="CAJFCW020000001">
    <property type="protein sequence ID" value="CAG9079297.1"/>
    <property type="molecule type" value="Genomic_DNA"/>
</dbReference>
<protein>
    <submittedName>
        <fullName evidence="1">Uncharacterized protein</fullName>
    </submittedName>
</protein>
<dbReference type="AlphaFoldDB" id="A0A811JR66"/>
<accession>A0A811JR66</accession>
<dbReference type="EMBL" id="CAJFDH010000001">
    <property type="protein sequence ID" value="CAD5205801.1"/>
    <property type="molecule type" value="Genomic_DNA"/>
</dbReference>